<dbReference type="Proteomes" id="UP001165190">
    <property type="component" value="Unassembled WGS sequence"/>
</dbReference>
<proteinExistence type="predicted"/>
<protein>
    <recommendedName>
        <fullName evidence="3">Reverse transcriptase zinc-binding domain-containing protein</fullName>
    </recommendedName>
</protein>
<accession>A0A9W7LVU0</accession>
<dbReference type="AlphaFoldDB" id="A0A9W7LVU0"/>
<reference evidence="1" key="1">
    <citation type="submission" date="2023-05" db="EMBL/GenBank/DDBJ databases">
        <title>Genome and transcriptome analyses reveal genes involved in the formation of fine ridges on petal epidermal cells in Hibiscus trionum.</title>
        <authorList>
            <person name="Koshimizu S."/>
            <person name="Masuda S."/>
            <person name="Ishii T."/>
            <person name="Shirasu K."/>
            <person name="Hoshino A."/>
            <person name="Arita M."/>
        </authorList>
    </citation>
    <scope>NUCLEOTIDE SEQUENCE</scope>
    <source>
        <strain evidence="1">Hamamatsu line</strain>
    </source>
</reference>
<name>A0A9W7LVU0_HIBTR</name>
<evidence type="ECO:0000313" key="1">
    <source>
        <dbReference type="EMBL" id="GMI77781.1"/>
    </source>
</evidence>
<evidence type="ECO:0008006" key="3">
    <source>
        <dbReference type="Google" id="ProtNLM"/>
    </source>
</evidence>
<dbReference type="OrthoDB" id="998444at2759"/>
<keyword evidence="2" id="KW-1185">Reference proteome</keyword>
<comment type="caution">
    <text evidence="1">The sequence shown here is derived from an EMBL/GenBank/DDBJ whole genome shotgun (WGS) entry which is preliminary data.</text>
</comment>
<organism evidence="1 2">
    <name type="scientific">Hibiscus trionum</name>
    <name type="common">Flower of an hour</name>
    <dbReference type="NCBI Taxonomy" id="183268"/>
    <lineage>
        <taxon>Eukaryota</taxon>
        <taxon>Viridiplantae</taxon>
        <taxon>Streptophyta</taxon>
        <taxon>Embryophyta</taxon>
        <taxon>Tracheophyta</taxon>
        <taxon>Spermatophyta</taxon>
        <taxon>Magnoliopsida</taxon>
        <taxon>eudicotyledons</taxon>
        <taxon>Gunneridae</taxon>
        <taxon>Pentapetalae</taxon>
        <taxon>rosids</taxon>
        <taxon>malvids</taxon>
        <taxon>Malvales</taxon>
        <taxon>Malvaceae</taxon>
        <taxon>Malvoideae</taxon>
        <taxon>Hibiscus</taxon>
    </lineage>
</organism>
<gene>
    <name evidence="1" type="ORF">HRI_001447400</name>
</gene>
<evidence type="ECO:0000313" key="2">
    <source>
        <dbReference type="Proteomes" id="UP001165190"/>
    </source>
</evidence>
<sequence>MGFRDMCKFNIALLDKQGWRVVQNPDSLVARLLRSKYFSTTDFMHAPLGSNPSYIWKSIWSFRGLLEKDCKWSVGCGSSINIWNDFWLPGYPQRKITSTSIHGLSTVSSLLSPTSLQ</sequence>
<dbReference type="EMBL" id="BSYR01000014">
    <property type="protein sequence ID" value="GMI77781.1"/>
    <property type="molecule type" value="Genomic_DNA"/>
</dbReference>